<feature type="transmembrane region" description="Helical" evidence="1">
    <location>
        <begin position="12"/>
        <end position="33"/>
    </location>
</feature>
<reference evidence="4" key="1">
    <citation type="journal article" date="2019" name="Int. J. Syst. Evol. Microbiol.">
        <title>The Global Catalogue of Microorganisms (GCM) 10K type strain sequencing project: providing services to taxonomists for standard genome sequencing and annotation.</title>
        <authorList>
            <consortium name="The Broad Institute Genomics Platform"/>
            <consortium name="The Broad Institute Genome Sequencing Center for Infectious Disease"/>
            <person name="Wu L."/>
            <person name="Ma J."/>
        </authorList>
    </citation>
    <scope>NUCLEOTIDE SEQUENCE [LARGE SCALE GENOMIC DNA]</scope>
    <source>
        <strain evidence="4">KCTC 3950</strain>
    </source>
</reference>
<keyword evidence="4" id="KW-1185">Reference proteome</keyword>
<feature type="domain" description="CARDB" evidence="2">
    <location>
        <begin position="303"/>
        <end position="403"/>
    </location>
</feature>
<evidence type="ECO:0000259" key="2">
    <source>
        <dbReference type="Pfam" id="PF07705"/>
    </source>
</evidence>
<gene>
    <name evidence="3" type="ORF">ACFSUF_20150</name>
</gene>
<proteinExistence type="predicted"/>
<dbReference type="EMBL" id="JBHUME010000013">
    <property type="protein sequence ID" value="MFD2614730.1"/>
    <property type="molecule type" value="Genomic_DNA"/>
</dbReference>
<dbReference type="Gene3D" id="2.60.120.560">
    <property type="entry name" value="Exo-inulinase, domain 1"/>
    <property type="match status" value="1"/>
</dbReference>
<dbReference type="InterPro" id="IPR013783">
    <property type="entry name" value="Ig-like_fold"/>
</dbReference>
<comment type="caution">
    <text evidence="3">The sequence shown here is derived from an EMBL/GenBank/DDBJ whole genome shotgun (WGS) entry which is preliminary data.</text>
</comment>
<accession>A0ABW5PHG1</accession>
<keyword evidence="1" id="KW-0472">Membrane</keyword>
<dbReference type="Gene3D" id="2.60.40.10">
    <property type="entry name" value="Immunoglobulins"/>
    <property type="match status" value="3"/>
</dbReference>
<organism evidence="3 4">
    <name type="scientific">Paenibacillus gansuensis</name>
    <dbReference type="NCBI Taxonomy" id="306542"/>
    <lineage>
        <taxon>Bacteria</taxon>
        <taxon>Bacillati</taxon>
        <taxon>Bacillota</taxon>
        <taxon>Bacilli</taxon>
        <taxon>Bacillales</taxon>
        <taxon>Paenibacillaceae</taxon>
        <taxon>Paenibacillus</taxon>
    </lineage>
</organism>
<dbReference type="SUPFAM" id="SSF49299">
    <property type="entry name" value="PKD domain"/>
    <property type="match status" value="1"/>
</dbReference>
<keyword evidence="1" id="KW-1133">Transmembrane helix</keyword>
<sequence>MNFSWLRNKKAVAITILFLIATTITTSILFANYNDQNFPTVTYTPSPGFQEYHPTEIFPLNIPIIEYPGYEIDTWELTKNNTINKGQLGSYNSQTKQIEIPAINGDPVNLTGLRKSNMYHAIWRDSSGRTWRTGVDGQSYIFTADPSTISGGISQYPGLFPVKDDSGTTIPAKLRYIDGSAAAWSDTLPPPVAFQDPNGDDVNVQYIQPSSIKITSAKAVQSNLGIVYDYVGKGQDGNGYIKLHKPMTAGHNIPDLDYVVEPYSNGNVQGRTYNFISDTEWSGISYKLTYKLKVTYKKINADKPDLVALDIVSNSGIKIGTAASFTATFKNTGLKVTAPFNVKVMQGSTVVILKSIPSIDVGQTISIPFNYTFTLAGSKTFTMYVDSSNSIVEESEQNNEVSKVFSPGDAPPAAFTGDFDVVPDTIEYRQSFTLHPRDFQLDRCTYISHQYKIERGGTYISPWYTSQSDTTFTSANYPWNIGVGSHLVSMKIKTTCGESNWIGPKYLTVTSPSTNTPPQFKIGFVNPNDRTKPLNEVVQGAVLDLIYIDDPSVPTPYDADGDSLYFMGFDFEKGNNFIKGIPSQAQEYGDGWHHVTMNTAGWHNVTGMMRDEWGASATASTYINVVPPNPIAIPTCPAPVVENHPVPQHEFLSIQSRSPMGRTIDHTKDEWINKRTSYVNGTDQNIKVVVQLHVYDSEGLKSLEPGTCEITVKPDLPPKAKLTVPPIGIREQSISVINNSTSPDGDAITRAEYQYKYDDENNGFADDQWQALSGTLAKANFKPSKVGKYLFYLKATEEYGKFDDTLDEAESTLTLDVVNNAPEVSFELEGKNPQPDLDPFTTVTASQMFNWPLYVPNELNQVKNKQQLWKVQNGKLVSGEGRNFGSQTTPVHWWEQTRFSENKQSIESFAMSNNGYGNNRLSPWRSTTSSTVSVPMLDEDDNKISFNNYLMDFKFKIRSNKKLVYFSEPGFNDKDSQMKIYAVDPKKLSPVEMYFKPYAMYANYRYTGGSPYAFILKKPTYRYINGEYASPQFVESWDLGERYIYVKRSWQTSTFLVELAVHDAFTGQLIKSSLDTNFNIPDGINSYKLLYTKGENLVLINNYDHSQGYTAPRIVEVTPDLQIVRNVLLSRPSLGPDASTLNGYNGTKEYHFGDFTPDATGAMYNYQFYYPTSSGWGGTNQFDLNVTKYNPDYTVAWRKYLKRDTTPIYKYFTGLFMSGFTYSDDYNDVVYNHATNEVYAKYYYNYYKPGDVIPTGAAALAVLDGNNGNLKAIKNSTDPDFNQFFYTNSSWADMGKSEYSFNWGDRSLGPNSTVTAEGNRTTMENPSCPGELTGSNKILDPWGNNVGSAGVPCNSGHQVFGEYFGDGVYVSMNSPYSYSGSTSQANLNISYGPPTTSPKLVKSFTQGQFYSSDTLSNAEIRFGINMLEVNYDQEYLGMSFRMQDPRNRYAVETNGNSLQIVKYINGNRTVLANGSYPMQDQTDYLFRLKFVGDKIDLWMNSIPILSATDSSFTDGKFGYFADKSFVTLSPIRYKVVQENISWSDQYAIWDGAQAKAEVQYKNISFIDPENDPVAGSYQWSLKHTVRFINNQGLSALDGKTFSSPQLTFDKVGDYLVTLRAKDDPNPSYLTPSMVFDSYRKTSNEFVKKVTVHRRPIADFTLTQEANGKITWTDYSRDPDRYENNSYYSNEPTGIDYLATRGIMERMYYYITPSGNYVSGKLTGPQEIGTYEVGMAVKDEYGALSDWTVKTITSGRLGPPNNPPVPGFTTTHTNTYRGVPVTFNSTAHDQEDGARENLQHMYFIKNVLDGVETPVSTSRTNWVKTFGSLGTFNIRQVVTDSDGATASYQLQVSINNRLPFTDVTEPPTTDSSNPKRYYVLRPNFRWSYSDPDTDAQSKFQVRIYRYGGVLQLDSGEVSGSITNWTPNSDLPEKVNMYIQVRAYDGYDWGPWSSAKYFYINTNTPPFGDFKIYTYDANNPAMPIYESDTVNIASVGVGDGENDTLSVRYEVKDPSNVKIVDQNYTFNPPYPNTGPSFKVITPGLYTVTQTISDGQAAPVVKTKTFQVNPLGIAAEVKHTSDWERKRLEYNLSVDPDRPVSWFWAGEQFDLLSDLTDTTTSWTKATRVSVNFAAKSLNQDLTSTDKLKWSGSMWQPNFKDIPDGNYNFIFTSYWSNGAVKQTTVTIKIAGNVFDVIRTHLLQ</sequence>
<dbReference type="Pfam" id="PF07705">
    <property type="entry name" value="CARDB"/>
    <property type="match status" value="1"/>
</dbReference>
<dbReference type="Proteomes" id="UP001597541">
    <property type="component" value="Unassembled WGS sequence"/>
</dbReference>
<dbReference type="InterPro" id="IPR035986">
    <property type="entry name" value="PKD_dom_sf"/>
</dbReference>
<evidence type="ECO:0000313" key="3">
    <source>
        <dbReference type="EMBL" id="MFD2614730.1"/>
    </source>
</evidence>
<evidence type="ECO:0000313" key="4">
    <source>
        <dbReference type="Proteomes" id="UP001597541"/>
    </source>
</evidence>
<evidence type="ECO:0000256" key="1">
    <source>
        <dbReference type="SAM" id="Phobius"/>
    </source>
</evidence>
<dbReference type="Pfam" id="PF25788">
    <property type="entry name" value="Ig_Rha78A_N"/>
    <property type="match status" value="1"/>
</dbReference>
<dbReference type="RefSeq" id="WP_377605924.1">
    <property type="nucleotide sequence ID" value="NZ_JBHUME010000013.1"/>
</dbReference>
<protein>
    <submittedName>
        <fullName evidence="3">CARDB domain-containing protein</fullName>
    </submittedName>
</protein>
<name>A0ABW5PHG1_9BACL</name>
<keyword evidence="1" id="KW-0812">Transmembrane</keyword>
<dbReference type="InterPro" id="IPR011635">
    <property type="entry name" value="CARDB"/>
</dbReference>